<feature type="transmembrane region" description="Helical" evidence="7">
    <location>
        <begin position="163"/>
        <end position="182"/>
    </location>
</feature>
<proteinExistence type="predicted"/>
<dbReference type="Pfam" id="PF07690">
    <property type="entry name" value="MFS_1"/>
    <property type="match status" value="1"/>
</dbReference>
<feature type="transmembrane region" description="Helical" evidence="7">
    <location>
        <begin position="334"/>
        <end position="355"/>
    </location>
</feature>
<evidence type="ECO:0000256" key="7">
    <source>
        <dbReference type="SAM" id="Phobius"/>
    </source>
</evidence>
<dbReference type="AlphaFoldDB" id="A0A1E5G7U9"/>
<dbReference type="InterPro" id="IPR050189">
    <property type="entry name" value="MFS_Efflux_Transporters"/>
</dbReference>
<evidence type="ECO:0000256" key="2">
    <source>
        <dbReference type="ARBA" id="ARBA00022448"/>
    </source>
</evidence>
<dbReference type="InterPro" id="IPR020846">
    <property type="entry name" value="MFS_dom"/>
</dbReference>
<feature type="transmembrane region" description="Helical" evidence="7">
    <location>
        <begin position="300"/>
        <end position="322"/>
    </location>
</feature>
<dbReference type="PANTHER" id="PTHR43124">
    <property type="entry name" value="PURINE EFFLUX PUMP PBUE"/>
    <property type="match status" value="1"/>
</dbReference>
<evidence type="ECO:0000259" key="8">
    <source>
        <dbReference type="PROSITE" id="PS50850"/>
    </source>
</evidence>
<feature type="transmembrane region" description="Helical" evidence="7">
    <location>
        <begin position="367"/>
        <end position="386"/>
    </location>
</feature>
<sequence>MVRNKWIKFLLLYLGGVVVSLSQLKLVPIQNELGQELGIPLSLVSWLMSVFTVSGIFLAIPGGALVSRFGAKKLLVGLMCCLAVGNLWGFFSTHFFSLFLSRIVEGISFSMIIMVGIVLINFWFKGGKSGIATGVWGTFSALGSMLAMNFFKPMTQAYGLRSPWLLIAGISICLLLLYLFLFDEPPSEIEDSSQKERIGIRKALRNRLIWFLALAQGCLAFILFTFINLYPLIYTQLYGLSEVSANQYTGYFGLFGIPFGALAGYLIDKTKKGVAVIVGAFFSLFLATIWAGFLSNEWTIIGQSFALSAGASLASSCVMILAPKVIEQKQLIGASISFINLFYYIGIFIGTPLVTGLTEKTQSWTSAIILLSGLGAIALLAVFSFVKRNKTSIFT</sequence>
<keyword evidence="5 7" id="KW-1133">Transmembrane helix</keyword>
<evidence type="ECO:0000256" key="1">
    <source>
        <dbReference type="ARBA" id="ARBA00004651"/>
    </source>
</evidence>
<keyword evidence="2" id="KW-0813">Transport</keyword>
<dbReference type="EMBL" id="MIJY01000046">
    <property type="protein sequence ID" value="OEG08772.1"/>
    <property type="molecule type" value="Genomic_DNA"/>
</dbReference>
<dbReference type="PROSITE" id="PS50850">
    <property type="entry name" value="MFS"/>
    <property type="match status" value="1"/>
</dbReference>
<feature type="domain" description="Major facilitator superfamily (MFS) profile" evidence="8">
    <location>
        <begin position="8"/>
        <end position="390"/>
    </location>
</feature>
<dbReference type="SUPFAM" id="SSF103473">
    <property type="entry name" value="MFS general substrate transporter"/>
    <property type="match status" value="1"/>
</dbReference>
<dbReference type="InterPro" id="IPR036259">
    <property type="entry name" value="MFS_trans_sf"/>
</dbReference>
<name>A0A1E5G7U9_9ENTE</name>
<feature type="transmembrane region" description="Helical" evidence="7">
    <location>
        <begin position="208"/>
        <end position="230"/>
    </location>
</feature>
<keyword evidence="4 7" id="KW-0812">Transmembrane</keyword>
<feature type="transmembrane region" description="Helical" evidence="7">
    <location>
        <begin position="274"/>
        <end position="294"/>
    </location>
</feature>
<reference evidence="10" key="1">
    <citation type="submission" date="2016-09" db="EMBL/GenBank/DDBJ databases">
        <authorList>
            <person name="Gulvik C.A."/>
        </authorList>
    </citation>
    <scope>NUCLEOTIDE SEQUENCE [LARGE SCALE GENOMIC DNA]</scope>
    <source>
        <strain evidence="10">LMG 8895</strain>
    </source>
</reference>
<keyword evidence="6 7" id="KW-0472">Membrane</keyword>
<keyword evidence="3" id="KW-1003">Cell membrane</keyword>
<evidence type="ECO:0000313" key="9">
    <source>
        <dbReference type="EMBL" id="OEG08772.1"/>
    </source>
</evidence>
<feature type="transmembrane region" description="Helical" evidence="7">
    <location>
        <begin position="250"/>
        <end position="267"/>
    </location>
</feature>
<dbReference type="PANTHER" id="PTHR43124:SF3">
    <property type="entry name" value="CHLORAMPHENICOL EFFLUX PUMP RV0191"/>
    <property type="match status" value="1"/>
</dbReference>
<dbReference type="GO" id="GO:0022857">
    <property type="term" value="F:transmembrane transporter activity"/>
    <property type="evidence" value="ECO:0007669"/>
    <property type="project" value="InterPro"/>
</dbReference>
<dbReference type="Gene3D" id="1.20.1250.20">
    <property type="entry name" value="MFS general substrate transporter like domains"/>
    <property type="match status" value="1"/>
</dbReference>
<dbReference type="Proteomes" id="UP000095094">
    <property type="component" value="Unassembled WGS sequence"/>
</dbReference>
<comment type="caution">
    <text evidence="9">The sequence shown here is derived from an EMBL/GenBank/DDBJ whole genome shotgun (WGS) entry which is preliminary data.</text>
</comment>
<dbReference type="OrthoDB" id="9773404at2"/>
<feature type="transmembrane region" description="Helical" evidence="7">
    <location>
        <begin position="131"/>
        <end position="151"/>
    </location>
</feature>
<keyword evidence="10" id="KW-1185">Reference proteome</keyword>
<evidence type="ECO:0000256" key="5">
    <source>
        <dbReference type="ARBA" id="ARBA00022989"/>
    </source>
</evidence>
<comment type="subcellular location">
    <subcellularLocation>
        <location evidence="1">Cell membrane</location>
        <topology evidence="1">Multi-pass membrane protein</topology>
    </subcellularLocation>
</comment>
<gene>
    <name evidence="9" type="ORF">BCR25_12620</name>
</gene>
<evidence type="ECO:0000256" key="3">
    <source>
        <dbReference type="ARBA" id="ARBA00022475"/>
    </source>
</evidence>
<dbReference type="InterPro" id="IPR011701">
    <property type="entry name" value="MFS"/>
</dbReference>
<feature type="transmembrane region" description="Helical" evidence="7">
    <location>
        <begin position="103"/>
        <end position="124"/>
    </location>
</feature>
<feature type="transmembrane region" description="Helical" evidence="7">
    <location>
        <begin position="43"/>
        <end position="67"/>
    </location>
</feature>
<protein>
    <submittedName>
        <fullName evidence="9">MFS transporter</fullName>
    </submittedName>
</protein>
<dbReference type="RefSeq" id="WP_069665093.1">
    <property type="nucleotide sequence ID" value="NZ_JBHUJJ010000001.1"/>
</dbReference>
<evidence type="ECO:0000313" key="10">
    <source>
        <dbReference type="Proteomes" id="UP000095094"/>
    </source>
</evidence>
<accession>A0A1E5G7U9</accession>
<dbReference type="GO" id="GO:0005886">
    <property type="term" value="C:plasma membrane"/>
    <property type="evidence" value="ECO:0007669"/>
    <property type="project" value="UniProtKB-SubCell"/>
</dbReference>
<evidence type="ECO:0000256" key="6">
    <source>
        <dbReference type="ARBA" id="ARBA00023136"/>
    </source>
</evidence>
<evidence type="ECO:0000256" key="4">
    <source>
        <dbReference type="ARBA" id="ARBA00022692"/>
    </source>
</evidence>
<organism evidence="9 10">
    <name type="scientific">Enterococcus termitis</name>
    <dbReference type="NCBI Taxonomy" id="332950"/>
    <lineage>
        <taxon>Bacteria</taxon>
        <taxon>Bacillati</taxon>
        <taxon>Bacillota</taxon>
        <taxon>Bacilli</taxon>
        <taxon>Lactobacillales</taxon>
        <taxon>Enterococcaceae</taxon>
        <taxon>Enterococcus</taxon>
    </lineage>
</organism>
<feature type="transmembrane region" description="Helical" evidence="7">
    <location>
        <begin position="74"/>
        <end position="91"/>
    </location>
</feature>